<dbReference type="Proteomes" id="UP000281547">
    <property type="component" value="Unassembled WGS sequence"/>
</dbReference>
<dbReference type="RefSeq" id="WP_127187146.1">
    <property type="nucleotide sequence ID" value="NZ_RZNJ01000001.1"/>
</dbReference>
<dbReference type="EMBL" id="RZNJ01000001">
    <property type="protein sequence ID" value="RUT35026.1"/>
    <property type="molecule type" value="Genomic_DNA"/>
</dbReference>
<dbReference type="AlphaFoldDB" id="A0A433XLQ7"/>
<comment type="caution">
    <text evidence="1">The sequence shown here is derived from an EMBL/GenBank/DDBJ whole genome shotgun (WGS) entry which is preliminary data.</text>
</comment>
<protein>
    <submittedName>
        <fullName evidence="1">Tellurite resistance TerB family protein</fullName>
    </submittedName>
</protein>
<dbReference type="CDD" id="cd07178">
    <property type="entry name" value="terB_like_YebE"/>
    <property type="match status" value="1"/>
</dbReference>
<organism evidence="1 2">
    <name type="scientific">Arsenicitalea aurantiaca</name>
    <dbReference type="NCBI Taxonomy" id="1783274"/>
    <lineage>
        <taxon>Bacteria</taxon>
        <taxon>Pseudomonadati</taxon>
        <taxon>Pseudomonadota</taxon>
        <taxon>Alphaproteobacteria</taxon>
        <taxon>Hyphomicrobiales</taxon>
        <taxon>Devosiaceae</taxon>
        <taxon>Arsenicitalea</taxon>
    </lineage>
</organism>
<name>A0A433XLQ7_9HYPH</name>
<proteinExistence type="predicted"/>
<dbReference type="SUPFAM" id="SSF158682">
    <property type="entry name" value="TerB-like"/>
    <property type="match status" value="1"/>
</dbReference>
<dbReference type="InterPro" id="IPR029024">
    <property type="entry name" value="TerB-like"/>
</dbReference>
<dbReference type="InterPro" id="IPR007486">
    <property type="entry name" value="YebE"/>
</dbReference>
<gene>
    <name evidence="1" type="ORF">EMQ25_03470</name>
</gene>
<evidence type="ECO:0000313" key="1">
    <source>
        <dbReference type="EMBL" id="RUT35026.1"/>
    </source>
</evidence>
<keyword evidence="2" id="KW-1185">Reference proteome</keyword>
<dbReference type="OrthoDB" id="5459344at2"/>
<dbReference type="Pfam" id="PF04391">
    <property type="entry name" value="DUF533"/>
    <property type="match status" value="1"/>
</dbReference>
<evidence type="ECO:0000313" key="2">
    <source>
        <dbReference type="Proteomes" id="UP000281547"/>
    </source>
</evidence>
<reference evidence="1 2" key="1">
    <citation type="journal article" date="2016" name="Int. J. Syst. Evol. Microbiol.">
        <title>Arsenicitalea aurantiaca gen. nov., sp. nov., a new member of the family Hyphomicrobiaceae, isolated from high-arsenic sediment.</title>
        <authorList>
            <person name="Mu Y."/>
            <person name="Zhou L."/>
            <person name="Zeng X.C."/>
            <person name="Liu L."/>
            <person name="Pan Y."/>
            <person name="Chen X."/>
            <person name="Wang J."/>
            <person name="Li S."/>
            <person name="Li W.J."/>
            <person name="Wang Y."/>
        </authorList>
    </citation>
    <scope>NUCLEOTIDE SEQUENCE [LARGE SCALE GENOMIC DNA]</scope>
    <source>
        <strain evidence="1 2">42-50</strain>
    </source>
</reference>
<accession>A0A433XLQ7</accession>
<dbReference type="Gene3D" id="1.10.3680.10">
    <property type="entry name" value="TerB-like"/>
    <property type="match status" value="1"/>
</dbReference>
<sequence>MFNFDQILKTLQSDPNAKRTAMTGAAGLAAGMLMSGGGLGKMVGNTAKLGAIAAIGGLAYNAWQKHQQSQGGTATPLEDAFMPKAEAHQEELGKTLVRAMISAAKADGRIDAEEKERIFGRLESMQLSAEEKAFVFDELSSPLDMNAVVARADTPEHAAEIYAASLVAITADTAAERAYLETLAHRLKLEPGLVSEIHKAAGMTPLAPGAA</sequence>